<dbReference type="GO" id="GO:0005886">
    <property type="term" value="C:plasma membrane"/>
    <property type="evidence" value="ECO:0007669"/>
    <property type="project" value="UniProtKB-SubCell"/>
</dbReference>
<evidence type="ECO:0000256" key="5">
    <source>
        <dbReference type="ARBA" id="ARBA00023136"/>
    </source>
</evidence>
<dbReference type="AlphaFoldDB" id="A0A8D3WX02"/>
<dbReference type="InterPro" id="IPR003740">
    <property type="entry name" value="YitT"/>
</dbReference>
<accession>A0A8D3WX02</accession>
<evidence type="ECO:0000313" key="8">
    <source>
        <dbReference type="Proteomes" id="UP000001283"/>
    </source>
</evidence>
<keyword evidence="4 6" id="KW-1133">Transmembrane helix</keyword>
<evidence type="ECO:0000256" key="6">
    <source>
        <dbReference type="SAM" id="Phobius"/>
    </source>
</evidence>
<comment type="subcellular location">
    <subcellularLocation>
        <location evidence="1">Cell membrane</location>
        <topology evidence="1">Multi-pass membrane protein</topology>
    </subcellularLocation>
</comment>
<keyword evidence="2" id="KW-1003">Cell membrane</keyword>
<feature type="transmembrane region" description="Helical" evidence="6">
    <location>
        <begin position="213"/>
        <end position="233"/>
    </location>
</feature>
<dbReference type="PANTHER" id="PTHR33545">
    <property type="entry name" value="UPF0750 MEMBRANE PROTEIN YITT-RELATED"/>
    <property type="match status" value="1"/>
</dbReference>
<reference evidence="7 8" key="1">
    <citation type="journal article" date="2011" name="J. Bacteriol.">
        <title>Complete genome sequence of the industrial strain Bacillus megaterium WSH-002.</title>
        <authorList>
            <person name="Liu L."/>
            <person name="Li Y."/>
            <person name="Zhang J."/>
            <person name="Zou W."/>
            <person name="Zhou Z."/>
            <person name="Liu J."/>
            <person name="Li X."/>
            <person name="Wang L."/>
            <person name="Chen J."/>
        </authorList>
    </citation>
    <scope>NUCLEOTIDE SEQUENCE [LARGE SCALE GENOMIC DNA]</scope>
    <source>
        <strain evidence="7 8">WSH-002</strain>
    </source>
</reference>
<dbReference type="EMBL" id="CP003017">
    <property type="protein sequence ID" value="AEN88168.1"/>
    <property type="molecule type" value="Genomic_DNA"/>
</dbReference>
<evidence type="ECO:0000256" key="4">
    <source>
        <dbReference type="ARBA" id="ARBA00022989"/>
    </source>
</evidence>
<keyword evidence="3 6" id="KW-0812">Transmembrane</keyword>
<proteinExistence type="predicted"/>
<gene>
    <name evidence="7" type="ORF">BMWSH_1284</name>
</gene>
<feature type="transmembrane region" description="Helical" evidence="6">
    <location>
        <begin position="117"/>
        <end position="136"/>
    </location>
</feature>
<feature type="transmembrane region" description="Helical" evidence="6">
    <location>
        <begin position="142"/>
        <end position="165"/>
    </location>
</feature>
<dbReference type="RefSeq" id="WP_014458633.1">
    <property type="nucleotide sequence ID" value="NC_017138.1"/>
</dbReference>
<feature type="transmembrane region" description="Helical" evidence="6">
    <location>
        <begin position="91"/>
        <end position="110"/>
    </location>
</feature>
<keyword evidence="5 6" id="KW-0472">Membrane</keyword>
<evidence type="ECO:0000256" key="3">
    <source>
        <dbReference type="ARBA" id="ARBA00022692"/>
    </source>
</evidence>
<dbReference type="InterPro" id="IPR051461">
    <property type="entry name" value="UPF0750_membrane"/>
</dbReference>
<organism evidence="7 8">
    <name type="scientific">Priestia megaterium (strain WSH-002)</name>
    <name type="common">Bacillus megaterium</name>
    <dbReference type="NCBI Taxonomy" id="1006007"/>
    <lineage>
        <taxon>Bacteria</taxon>
        <taxon>Bacillati</taxon>
        <taxon>Bacillota</taxon>
        <taxon>Bacilli</taxon>
        <taxon>Bacillales</taxon>
        <taxon>Bacillaceae</taxon>
        <taxon>Priestia</taxon>
    </lineage>
</organism>
<name>A0A8D3WX02_PRIMW</name>
<evidence type="ECO:0000256" key="1">
    <source>
        <dbReference type="ARBA" id="ARBA00004651"/>
    </source>
</evidence>
<dbReference type="PANTHER" id="PTHR33545:SF5">
    <property type="entry name" value="UPF0750 MEMBRANE PROTEIN YITT"/>
    <property type="match status" value="1"/>
</dbReference>
<protein>
    <submittedName>
        <fullName evidence="7">Putative transporter protein</fullName>
    </submittedName>
</protein>
<feature type="transmembrane region" description="Helical" evidence="6">
    <location>
        <begin position="185"/>
        <end position="207"/>
    </location>
</feature>
<dbReference type="KEGG" id="bmh:BMWSH_1284"/>
<dbReference type="Proteomes" id="UP000001283">
    <property type="component" value="Chromosome"/>
</dbReference>
<evidence type="ECO:0000313" key="7">
    <source>
        <dbReference type="EMBL" id="AEN88168.1"/>
    </source>
</evidence>
<dbReference type="Pfam" id="PF02588">
    <property type="entry name" value="YitT_membrane"/>
    <property type="match status" value="1"/>
</dbReference>
<sequence>MQHICILKQLPLHIFNPFIMVSEAVFVLKLCLSSYTYKEIHRQGWDSMYKKLIAIGIGSVFISIGINVFILPLQLVTGGITGISLILNYLLGYKVGVMIFCLNFPIYLLALGFNRSYFLNAIYGMVLSAVMIDLLFPLHGIFHLPIILSACLGGVFNGIGTGIMLRQHASQGGVDLFSLILAKWLSLNPGIIILVIDASIIISGILLLQNDTAIYSLFIVVCSGIVTSLITSFKRIIVYV</sequence>
<evidence type="ECO:0000256" key="2">
    <source>
        <dbReference type="ARBA" id="ARBA00022475"/>
    </source>
</evidence>
<feature type="transmembrane region" description="Helical" evidence="6">
    <location>
        <begin position="52"/>
        <end position="71"/>
    </location>
</feature>
<feature type="transmembrane region" description="Helical" evidence="6">
    <location>
        <begin position="12"/>
        <end position="32"/>
    </location>
</feature>